<dbReference type="GO" id="GO:0016874">
    <property type="term" value="F:ligase activity"/>
    <property type="evidence" value="ECO:0007669"/>
    <property type="project" value="UniProtKB-KW"/>
</dbReference>
<feature type="transmembrane region" description="Helical" evidence="5">
    <location>
        <begin position="266"/>
        <end position="283"/>
    </location>
</feature>
<dbReference type="PANTHER" id="PTHR37422">
    <property type="entry name" value="TEICHURONIC ACID BIOSYNTHESIS PROTEIN TUAE"/>
    <property type="match status" value="1"/>
</dbReference>
<dbReference type="PANTHER" id="PTHR37422:SF13">
    <property type="entry name" value="LIPOPOLYSACCHARIDE BIOSYNTHESIS PROTEIN PA4999-RELATED"/>
    <property type="match status" value="1"/>
</dbReference>
<dbReference type="InterPro" id="IPR051533">
    <property type="entry name" value="WaaL-like"/>
</dbReference>
<feature type="transmembrane region" description="Helical" evidence="5">
    <location>
        <begin position="392"/>
        <end position="414"/>
    </location>
</feature>
<feature type="transmembrane region" description="Helical" evidence="5">
    <location>
        <begin position="114"/>
        <end position="131"/>
    </location>
</feature>
<reference evidence="7" key="1">
    <citation type="submission" date="2020-04" db="EMBL/GenBank/DDBJ databases">
        <authorList>
            <person name="Zhang T."/>
        </authorList>
    </citation>
    <scope>NUCLEOTIDE SEQUENCE</scope>
    <source>
        <strain evidence="7">HKST-UBA02</strain>
    </source>
</reference>
<feature type="domain" description="O-antigen ligase-related" evidence="6">
    <location>
        <begin position="271"/>
        <end position="407"/>
    </location>
</feature>
<reference evidence="7" key="2">
    <citation type="journal article" date="2021" name="Microbiome">
        <title>Successional dynamics and alternative stable states in a saline activated sludge microbial community over 9 years.</title>
        <authorList>
            <person name="Wang Y."/>
            <person name="Ye J."/>
            <person name="Ju F."/>
            <person name="Liu L."/>
            <person name="Boyd J.A."/>
            <person name="Deng Y."/>
            <person name="Parks D.H."/>
            <person name="Jiang X."/>
            <person name="Yin X."/>
            <person name="Woodcroft B.J."/>
            <person name="Tyson G.W."/>
            <person name="Hugenholtz P."/>
            <person name="Polz M.F."/>
            <person name="Zhang T."/>
        </authorList>
    </citation>
    <scope>NUCLEOTIDE SEQUENCE</scope>
    <source>
        <strain evidence="7">HKST-UBA02</strain>
    </source>
</reference>
<comment type="subcellular location">
    <subcellularLocation>
        <location evidence="1">Membrane</location>
        <topology evidence="1">Multi-pass membrane protein</topology>
    </subcellularLocation>
</comment>
<evidence type="ECO:0000313" key="8">
    <source>
        <dbReference type="Proteomes" id="UP000739538"/>
    </source>
</evidence>
<keyword evidence="7" id="KW-0436">Ligase</keyword>
<dbReference type="Pfam" id="PF04932">
    <property type="entry name" value="Wzy_C"/>
    <property type="match status" value="1"/>
</dbReference>
<feature type="transmembrane region" description="Helical" evidence="5">
    <location>
        <begin position="37"/>
        <end position="58"/>
    </location>
</feature>
<feature type="transmembrane region" description="Helical" evidence="5">
    <location>
        <begin position="426"/>
        <end position="446"/>
    </location>
</feature>
<evidence type="ECO:0000313" key="7">
    <source>
        <dbReference type="EMBL" id="MCA9754836.1"/>
    </source>
</evidence>
<organism evidence="7 8">
    <name type="scientific">Eiseniibacteriota bacterium</name>
    <dbReference type="NCBI Taxonomy" id="2212470"/>
    <lineage>
        <taxon>Bacteria</taxon>
        <taxon>Candidatus Eiseniibacteriota</taxon>
    </lineage>
</organism>
<accession>A0A956SC06</accession>
<sequence>MGHANIPNFFAEEEDSRRYLRHLEPDISFLDRLKTPAFIILAICVALFFVLFSTWAHYNLDQAPHRMFKILAGVIFLVLLFVRPEHTLLVLPFALPFSERLPVSPLPMANSKNILMAALLLAWIGHGVLRGERIMERSPWNRPLLLFFGWAVLTTIFGVFNMGDGASDIYPMLQSLWNHLMGFVLFFVTFNTVRTREQVQRLAYLYCVGAGFGALGVLSEYRGYSYGKRVGGGMGDINGAGAYFAGAIVVTLEVLAAKAKRGWHRVLLVGALIGSGVGLILPASRGAILACGFSGGLQALRGGPVRILLVAITAIGIFFAMPDHVKQRFTETQEEVASGDVEKGSSGRTEIWKATVDVIAMSPLIGVGWGQLPTAMEQTAYGDGRVAHNLYLEIWAEAGIPGLVLVLVLFGIGIREALALRREEGFARILGNAFFYYMLALVIANVFGGRLFTFYSSGALSILAALVFRMRAIIEEERLAAWQARRAQLEGDAPLPLPLHGPGSLSR</sequence>
<evidence type="ECO:0000256" key="3">
    <source>
        <dbReference type="ARBA" id="ARBA00022989"/>
    </source>
</evidence>
<feature type="transmembrane region" description="Helical" evidence="5">
    <location>
        <begin position="351"/>
        <end position="372"/>
    </location>
</feature>
<dbReference type="AlphaFoldDB" id="A0A956SC06"/>
<dbReference type="GO" id="GO:0016020">
    <property type="term" value="C:membrane"/>
    <property type="evidence" value="ECO:0007669"/>
    <property type="project" value="UniProtKB-SubCell"/>
</dbReference>
<dbReference type="EMBL" id="JAGQHS010000010">
    <property type="protein sequence ID" value="MCA9754836.1"/>
    <property type="molecule type" value="Genomic_DNA"/>
</dbReference>
<keyword evidence="4 5" id="KW-0472">Membrane</keyword>
<gene>
    <name evidence="7" type="ORF">KDA27_03470</name>
</gene>
<evidence type="ECO:0000256" key="4">
    <source>
        <dbReference type="ARBA" id="ARBA00023136"/>
    </source>
</evidence>
<evidence type="ECO:0000256" key="2">
    <source>
        <dbReference type="ARBA" id="ARBA00022692"/>
    </source>
</evidence>
<feature type="transmembrane region" description="Helical" evidence="5">
    <location>
        <begin position="169"/>
        <end position="190"/>
    </location>
</feature>
<feature type="transmembrane region" description="Helical" evidence="5">
    <location>
        <begin position="241"/>
        <end position="259"/>
    </location>
</feature>
<dbReference type="InterPro" id="IPR007016">
    <property type="entry name" value="O-antigen_ligase-rel_domated"/>
</dbReference>
<comment type="caution">
    <text evidence="7">The sequence shown here is derived from an EMBL/GenBank/DDBJ whole genome shotgun (WGS) entry which is preliminary data.</text>
</comment>
<evidence type="ECO:0000259" key="6">
    <source>
        <dbReference type="Pfam" id="PF04932"/>
    </source>
</evidence>
<feature type="transmembrane region" description="Helical" evidence="5">
    <location>
        <begin position="70"/>
        <end position="94"/>
    </location>
</feature>
<feature type="transmembrane region" description="Helical" evidence="5">
    <location>
        <begin position="202"/>
        <end position="221"/>
    </location>
</feature>
<name>A0A956SC06_UNCEI</name>
<evidence type="ECO:0000256" key="1">
    <source>
        <dbReference type="ARBA" id="ARBA00004141"/>
    </source>
</evidence>
<feature type="transmembrane region" description="Helical" evidence="5">
    <location>
        <begin position="303"/>
        <end position="321"/>
    </location>
</feature>
<keyword evidence="3 5" id="KW-1133">Transmembrane helix</keyword>
<feature type="transmembrane region" description="Helical" evidence="5">
    <location>
        <begin position="143"/>
        <end position="163"/>
    </location>
</feature>
<keyword evidence="2 5" id="KW-0812">Transmembrane</keyword>
<feature type="transmembrane region" description="Helical" evidence="5">
    <location>
        <begin position="452"/>
        <end position="468"/>
    </location>
</feature>
<evidence type="ECO:0000256" key="5">
    <source>
        <dbReference type="SAM" id="Phobius"/>
    </source>
</evidence>
<proteinExistence type="predicted"/>
<protein>
    <submittedName>
        <fullName evidence="7">O-antigen ligase family protein</fullName>
    </submittedName>
</protein>
<dbReference type="Proteomes" id="UP000739538">
    <property type="component" value="Unassembled WGS sequence"/>
</dbReference>